<organism evidence="2 3">
    <name type="scientific">Garciella nitratireducens DSM 15102</name>
    <dbReference type="NCBI Taxonomy" id="1121911"/>
    <lineage>
        <taxon>Bacteria</taxon>
        <taxon>Bacillati</taxon>
        <taxon>Bacillota</taxon>
        <taxon>Clostridia</taxon>
        <taxon>Eubacteriales</taxon>
        <taxon>Eubacteriaceae</taxon>
        <taxon>Garciella</taxon>
    </lineage>
</organism>
<keyword evidence="1" id="KW-1133">Transmembrane helix</keyword>
<evidence type="ECO:0000313" key="2">
    <source>
        <dbReference type="EMBL" id="SJZ55617.1"/>
    </source>
</evidence>
<dbReference type="AlphaFoldDB" id="A0A1T4LLZ5"/>
<reference evidence="2 3" key="1">
    <citation type="submission" date="2017-02" db="EMBL/GenBank/DDBJ databases">
        <authorList>
            <person name="Peterson S.W."/>
        </authorList>
    </citation>
    <scope>NUCLEOTIDE SEQUENCE [LARGE SCALE GENOMIC DNA]</scope>
    <source>
        <strain evidence="2 3">DSM 15102</strain>
    </source>
</reference>
<dbReference type="Proteomes" id="UP000196365">
    <property type="component" value="Unassembled WGS sequence"/>
</dbReference>
<protein>
    <submittedName>
        <fullName evidence="2">Uncharacterized protein</fullName>
    </submittedName>
</protein>
<dbReference type="RefSeq" id="WP_159454668.1">
    <property type="nucleotide sequence ID" value="NZ_FUWV01000004.1"/>
</dbReference>
<keyword evidence="1" id="KW-0472">Membrane</keyword>
<keyword evidence="3" id="KW-1185">Reference proteome</keyword>
<sequence>MDLGLTLLVIGIVLVLGAKIFSKIIKWVSFLTIKILGLIVVIIGILFLFE</sequence>
<gene>
    <name evidence="2" type="ORF">SAMN02745973_01026</name>
</gene>
<feature type="transmembrane region" description="Helical" evidence="1">
    <location>
        <begin position="27"/>
        <end position="49"/>
    </location>
</feature>
<accession>A0A1T4LLZ5</accession>
<keyword evidence="1" id="KW-0812">Transmembrane</keyword>
<evidence type="ECO:0000313" key="3">
    <source>
        <dbReference type="Proteomes" id="UP000196365"/>
    </source>
</evidence>
<evidence type="ECO:0000256" key="1">
    <source>
        <dbReference type="SAM" id="Phobius"/>
    </source>
</evidence>
<name>A0A1T4LLZ5_9FIRM</name>
<proteinExistence type="predicted"/>
<dbReference type="EMBL" id="FUWV01000004">
    <property type="protein sequence ID" value="SJZ55617.1"/>
    <property type="molecule type" value="Genomic_DNA"/>
</dbReference>